<dbReference type="EMBL" id="CP093347">
    <property type="protein sequence ID" value="WOH03247.1"/>
    <property type="molecule type" value="Genomic_DNA"/>
</dbReference>
<evidence type="ECO:0000256" key="1">
    <source>
        <dbReference type="SAM" id="MobiDB-lite"/>
    </source>
</evidence>
<protein>
    <submittedName>
        <fullName evidence="2">Uncharacterized protein</fullName>
    </submittedName>
</protein>
<dbReference type="PANTHER" id="PTHR34055:SF7">
    <property type="entry name" value="NEUROFILAMENT MEDIUM POLYPEPTIDE-LIKE"/>
    <property type="match status" value="1"/>
</dbReference>
<dbReference type="AlphaFoldDB" id="A0AAF1B425"/>
<dbReference type="PANTHER" id="PTHR34055">
    <property type="entry name" value="OS09G0491596 PROTEIN"/>
    <property type="match status" value="1"/>
</dbReference>
<feature type="compositionally biased region" description="Basic and acidic residues" evidence="1">
    <location>
        <begin position="17"/>
        <end position="29"/>
    </location>
</feature>
<reference evidence="2" key="1">
    <citation type="journal article" date="2016" name="Nat. Genet.">
        <title>A high-quality carrot genome assembly provides new insights into carotenoid accumulation and asterid genome evolution.</title>
        <authorList>
            <person name="Iorizzo M."/>
            <person name="Ellison S."/>
            <person name="Senalik D."/>
            <person name="Zeng P."/>
            <person name="Satapoomin P."/>
            <person name="Huang J."/>
            <person name="Bowman M."/>
            <person name="Iovene M."/>
            <person name="Sanseverino W."/>
            <person name="Cavagnaro P."/>
            <person name="Yildiz M."/>
            <person name="Macko-Podgorni A."/>
            <person name="Moranska E."/>
            <person name="Grzebelus E."/>
            <person name="Grzebelus D."/>
            <person name="Ashrafi H."/>
            <person name="Zheng Z."/>
            <person name="Cheng S."/>
            <person name="Spooner D."/>
            <person name="Van Deynze A."/>
            <person name="Simon P."/>
        </authorList>
    </citation>
    <scope>NUCLEOTIDE SEQUENCE</scope>
    <source>
        <tissue evidence="2">Leaf</tissue>
    </source>
</reference>
<feature type="region of interest" description="Disordered" evidence="1">
    <location>
        <begin position="1"/>
        <end position="92"/>
    </location>
</feature>
<name>A0AAF1B425_DAUCS</name>
<sequence length="139" mass="15564">MGRSRVRGKKQTSTAARQDHASGEEEKIPVKRRGRPLKLVRNDSPQKEAHDFDQLGDEDYTDGILSDKHVNAPPSVINTGIKRTRTSDIDDNHGMAKQEIGADIKNNNNDPVKLVGFRQIGSRRKNKPRRAAEVGLECR</sequence>
<feature type="compositionally biased region" description="Basic residues" evidence="1">
    <location>
        <begin position="1"/>
        <end position="10"/>
    </location>
</feature>
<evidence type="ECO:0000313" key="3">
    <source>
        <dbReference type="Proteomes" id="UP000077755"/>
    </source>
</evidence>
<feature type="compositionally biased region" description="Basic and acidic residues" evidence="1">
    <location>
        <begin position="40"/>
        <end position="53"/>
    </location>
</feature>
<reference evidence="2" key="2">
    <citation type="submission" date="2022-03" db="EMBL/GenBank/DDBJ databases">
        <title>Draft title - Genomic analysis of global carrot germplasm unveils the trajectory of domestication and the origin of high carotenoid orange carrot.</title>
        <authorList>
            <person name="Iorizzo M."/>
            <person name="Ellison S."/>
            <person name="Senalik D."/>
            <person name="Macko-Podgorni A."/>
            <person name="Grzebelus D."/>
            <person name="Bostan H."/>
            <person name="Rolling W."/>
            <person name="Curaba J."/>
            <person name="Simon P."/>
        </authorList>
    </citation>
    <scope>NUCLEOTIDE SEQUENCE</scope>
    <source>
        <tissue evidence="2">Leaf</tissue>
    </source>
</reference>
<dbReference type="Proteomes" id="UP000077755">
    <property type="component" value="Chromosome 5"/>
</dbReference>
<accession>A0AAF1B425</accession>
<organism evidence="2 3">
    <name type="scientific">Daucus carota subsp. sativus</name>
    <name type="common">Carrot</name>
    <dbReference type="NCBI Taxonomy" id="79200"/>
    <lineage>
        <taxon>Eukaryota</taxon>
        <taxon>Viridiplantae</taxon>
        <taxon>Streptophyta</taxon>
        <taxon>Embryophyta</taxon>
        <taxon>Tracheophyta</taxon>
        <taxon>Spermatophyta</taxon>
        <taxon>Magnoliopsida</taxon>
        <taxon>eudicotyledons</taxon>
        <taxon>Gunneridae</taxon>
        <taxon>Pentapetalae</taxon>
        <taxon>asterids</taxon>
        <taxon>campanulids</taxon>
        <taxon>Apiales</taxon>
        <taxon>Apiaceae</taxon>
        <taxon>Apioideae</taxon>
        <taxon>Scandiceae</taxon>
        <taxon>Daucinae</taxon>
        <taxon>Daucus</taxon>
        <taxon>Daucus sect. Daucus</taxon>
    </lineage>
</organism>
<evidence type="ECO:0000313" key="2">
    <source>
        <dbReference type="EMBL" id="WOH03247.1"/>
    </source>
</evidence>
<gene>
    <name evidence="2" type="ORF">DCAR_0522643</name>
</gene>
<keyword evidence="3" id="KW-1185">Reference proteome</keyword>
<proteinExistence type="predicted"/>